<feature type="non-terminal residue" evidence="1">
    <location>
        <position position="1"/>
    </location>
</feature>
<reference evidence="1" key="1">
    <citation type="journal article" date="2021" name="PeerJ">
        <title>Extensive microbial diversity within the chicken gut microbiome revealed by metagenomics and culture.</title>
        <authorList>
            <person name="Gilroy R."/>
            <person name="Ravi A."/>
            <person name="Getino M."/>
            <person name="Pursley I."/>
            <person name="Horton D.L."/>
            <person name="Alikhan N.F."/>
            <person name="Baker D."/>
            <person name="Gharbi K."/>
            <person name="Hall N."/>
            <person name="Watson M."/>
            <person name="Adriaenssens E.M."/>
            <person name="Foster-Nyarko E."/>
            <person name="Jarju S."/>
            <person name="Secka A."/>
            <person name="Antonio M."/>
            <person name="Oren A."/>
            <person name="Chaudhuri R.R."/>
            <person name="La Ragione R."/>
            <person name="Hildebrand F."/>
            <person name="Pallen M.J."/>
        </authorList>
    </citation>
    <scope>NUCLEOTIDE SEQUENCE</scope>
    <source>
        <strain evidence="1">ChiHjej13B12-14962</strain>
    </source>
</reference>
<dbReference type="RefSeq" id="WP_303905975.1">
    <property type="nucleotide sequence ID" value="NZ_DYXC01000094.1"/>
</dbReference>
<accession>A0A921K7R0</accession>
<sequence>VLGSGLRVIGSRQPRRQKIIPDDAPHCLRTAREKHPAIAEWWLKVDGPDQPKLIGAIRL</sequence>
<proteinExistence type="predicted"/>
<gene>
    <name evidence="1" type="ORF">K8V32_08830</name>
</gene>
<comment type="caution">
    <text evidence="1">The sequence shown here is derived from an EMBL/GenBank/DDBJ whole genome shotgun (WGS) entry which is preliminary data.</text>
</comment>
<evidence type="ECO:0000313" key="2">
    <source>
        <dbReference type="Proteomes" id="UP000703315"/>
    </source>
</evidence>
<dbReference type="EMBL" id="DYXC01000094">
    <property type="protein sequence ID" value="HJF14887.1"/>
    <property type="molecule type" value="Genomic_DNA"/>
</dbReference>
<dbReference type="Proteomes" id="UP000703315">
    <property type="component" value="Unassembled WGS sequence"/>
</dbReference>
<name>A0A921K7R0_9MICC</name>
<protein>
    <submittedName>
        <fullName evidence="1">Uncharacterized protein</fullName>
    </submittedName>
</protein>
<evidence type="ECO:0000313" key="1">
    <source>
        <dbReference type="EMBL" id="HJF14887.1"/>
    </source>
</evidence>
<organism evidence="1 2">
    <name type="scientific">Enteractinococcus helveticum</name>
    <dbReference type="NCBI Taxonomy" id="1837282"/>
    <lineage>
        <taxon>Bacteria</taxon>
        <taxon>Bacillati</taxon>
        <taxon>Actinomycetota</taxon>
        <taxon>Actinomycetes</taxon>
        <taxon>Micrococcales</taxon>
        <taxon>Micrococcaceae</taxon>
    </lineage>
</organism>
<reference evidence="1" key="2">
    <citation type="submission" date="2021-09" db="EMBL/GenBank/DDBJ databases">
        <authorList>
            <person name="Gilroy R."/>
        </authorList>
    </citation>
    <scope>NUCLEOTIDE SEQUENCE</scope>
    <source>
        <strain evidence="1">ChiHjej13B12-14962</strain>
    </source>
</reference>
<dbReference type="AlphaFoldDB" id="A0A921K7R0"/>